<dbReference type="AlphaFoldDB" id="A0A5B0X624"/>
<proteinExistence type="predicted"/>
<dbReference type="InterPro" id="IPR032466">
    <property type="entry name" value="Metal_Hydrolase"/>
</dbReference>
<gene>
    <name evidence="3" type="ORF">F0M18_00485</name>
</gene>
<dbReference type="SUPFAM" id="SSF51556">
    <property type="entry name" value="Metallo-dependent hydrolases"/>
    <property type="match status" value="1"/>
</dbReference>
<organism evidence="3 4">
    <name type="scientific">Pseudohalioglobus sediminis</name>
    <dbReference type="NCBI Taxonomy" id="2606449"/>
    <lineage>
        <taxon>Bacteria</taxon>
        <taxon>Pseudomonadati</taxon>
        <taxon>Pseudomonadota</taxon>
        <taxon>Gammaproteobacteria</taxon>
        <taxon>Cellvibrionales</taxon>
        <taxon>Halieaceae</taxon>
        <taxon>Pseudohalioglobus</taxon>
    </lineage>
</organism>
<evidence type="ECO:0000256" key="1">
    <source>
        <dbReference type="SAM" id="SignalP"/>
    </source>
</evidence>
<keyword evidence="4" id="KW-1185">Reference proteome</keyword>
<dbReference type="InterPro" id="IPR011059">
    <property type="entry name" value="Metal-dep_hydrolase_composite"/>
</dbReference>
<dbReference type="PANTHER" id="PTHR43135:SF3">
    <property type="entry name" value="ALPHA-D-RIBOSE 1-METHYLPHOSPHONATE 5-TRIPHOSPHATE DIPHOSPHATASE"/>
    <property type="match status" value="1"/>
</dbReference>
<sequence>MRRFTMLQFCSQKRSQVLKITLVVISRIMQGACMALILSSAAVAQERAGAGTLITGARIFDGVGPKLIVGQDVLVQDGMIVAVGERLDVPEGTTIIDADGRVMTPGLADMHAHLMLQMSFGVGFTSDREYWAYVASTVAEQYLMQGFTTVRELSGNSFSLKRAIDEGILKGPRVYPSGPMISQTSGHSDHRTDAQGPATLEFEPSVPMKYFHVAVADGRDEILKTVREVLRRRASQIKIAVGGGTGSYADPLDTTQYTADEIRAAVEAASDWNTYVTAHVYNSEGIIRAVENGVKSIEHGNLINEKAMRMMKKHDVWLSPQVIVYTFHPAGFNDEMKARHDAAYAGIDQMFTMAKEIGFENIVFGTDIITSPQMIARANEEFTLRTKWFDNAEILRQATSRAGQLLALSGPRNPYPGKLGVIEEGAHADLLLIDGNPLEDMSVMTKYEENFDLIMKGGVIFKNTL</sequence>
<dbReference type="Gene3D" id="3.20.20.140">
    <property type="entry name" value="Metal-dependent hydrolases"/>
    <property type="match status" value="1"/>
</dbReference>
<evidence type="ECO:0000313" key="4">
    <source>
        <dbReference type="Proteomes" id="UP000323708"/>
    </source>
</evidence>
<dbReference type="Proteomes" id="UP000323708">
    <property type="component" value="Unassembled WGS sequence"/>
</dbReference>
<reference evidence="3 4" key="1">
    <citation type="submission" date="2019-09" db="EMBL/GenBank/DDBJ databases">
        <authorList>
            <person name="Chen X.-Y."/>
        </authorList>
    </citation>
    <scope>NUCLEOTIDE SEQUENCE [LARGE SCALE GENOMIC DNA]</scope>
    <source>
        <strain evidence="3 4">NY5</strain>
    </source>
</reference>
<dbReference type="PANTHER" id="PTHR43135">
    <property type="entry name" value="ALPHA-D-RIBOSE 1-METHYLPHOSPHONATE 5-TRIPHOSPHATE DIPHOSPHATASE"/>
    <property type="match status" value="1"/>
</dbReference>
<dbReference type="CDD" id="cd01299">
    <property type="entry name" value="Met_dep_hydrolase_A"/>
    <property type="match status" value="1"/>
</dbReference>
<keyword evidence="3" id="KW-0378">Hydrolase</keyword>
<dbReference type="InterPro" id="IPR006680">
    <property type="entry name" value="Amidohydro-rel"/>
</dbReference>
<dbReference type="GO" id="GO:0016810">
    <property type="term" value="F:hydrolase activity, acting on carbon-nitrogen (but not peptide) bonds"/>
    <property type="evidence" value="ECO:0007669"/>
    <property type="project" value="InterPro"/>
</dbReference>
<comment type="caution">
    <text evidence="3">The sequence shown here is derived from an EMBL/GenBank/DDBJ whole genome shotgun (WGS) entry which is preliminary data.</text>
</comment>
<accession>A0A5B0X624</accession>
<dbReference type="EMBL" id="VTUX01000001">
    <property type="protein sequence ID" value="KAA1193957.1"/>
    <property type="molecule type" value="Genomic_DNA"/>
</dbReference>
<name>A0A5B0X624_9GAMM</name>
<dbReference type="SUPFAM" id="SSF51338">
    <property type="entry name" value="Composite domain of metallo-dependent hydrolases"/>
    <property type="match status" value="1"/>
</dbReference>
<protein>
    <submittedName>
        <fullName evidence="3">Amidohydrolase family protein</fullName>
    </submittedName>
</protein>
<feature type="domain" description="Amidohydrolase-related" evidence="2">
    <location>
        <begin position="102"/>
        <end position="449"/>
    </location>
</feature>
<evidence type="ECO:0000259" key="2">
    <source>
        <dbReference type="Pfam" id="PF01979"/>
    </source>
</evidence>
<keyword evidence="1" id="KW-0732">Signal</keyword>
<dbReference type="Pfam" id="PF01979">
    <property type="entry name" value="Amidohydro_1"/>
    <property type="match status" value="1"/>
</dbReference>
<dbReference type="Gene3D" id="2.30.40.10">
    <property type="entry name" value="Urease, subunit C, domain 1"/>
    <property type="match status" value="1"/>
</dbReference>
<dbReference type="InterPro" id="IPR057744">
    <property type="entry name" value="OTAase-like"/>
</dbReference>
<feature type="signal peptide" evidence="1">
    <location>
        <begin position="1"/>
        <end position="44"/>
    </location>
</feature>
<evidence type="ECO:0000313" key="3">
    <source>
        <dbReference type="EMBL" id="KAA1193957.1"/>
    </source>
</evidence>
<dbReference type="InterPro" id="IPR051781">
    <property type="entry name" value="Metallo-dep_Hydrolase"/>
</dbReference>
<feature type="chain" id="PRO_5022806656" evidence="1">
    <location>
        <begin position="45"/>
        <end position="465"/>
    </location>
</feature>